<dbReference type="GO" id="GO:0005794">
    <property type="term" value="C:Golgi apparatus"/>
    <property type="evidence" value="ECO:0007669"/>
    <property type="project" value="UniProtKB-ARBA"/>
</dbReference>
<dbReference type="InterPro" id="IPR032629">
    <property type="entry name" value="DCB_dom"/>
</dbReference>
<feature type="domain" description="Mon2/Sec7/BIG1-like HUS" evidence="4">
    <location>
        <begin position="186"/>
        <end position="340"/>
    </location>
</feature>
<dbReference type="GeneID" id="89959301"/>
<gene>
    <name evidence="6" type="primary">MON2</name>
    <name evidence="6" type="ORF">LTR78_007532</name>
</gene>
<keyword evidence="1" id="KW-0813">Transport</keyword>
<evidence type="ECO:0000313" key="7">
    <source>
        <dbReference type="Proteomes" id="UP001274830"/>
    </source>
</evidence>
<reference evidence="6" key="1">
    <citation type="submission" date="2023-07" db="EMBL/GenBank/DDBJ databases">
        <title>Black Yeasts Isolated from many extreme environments.</title>
        <authorList>
            <person name="Coleine C."/>
            <person name="Stajich J.E."/>
            <person name="Selbmann L."/>
        </authorList>
    </citation>
    <scope>NUCLEOTIDE SEQUENCE</scope>
    <source>
        <strain evidence="6">CCFEE 5485</strain>
    </source>
</reference>
<dbReference type="SUPFAM" id="SSF48371">
    <property type="entry name" value="ARM repeat"/>
    <property type="match status" value="1"/>
</dbReference>
<feature type="domain" description="Mon2/Sec7/BIG1-like dimerisation and cyclophilin-binding" evidence="5">
    <location>
        <begin position="4"/>
        <end position="161"/>
    </location>
</feature>
<organism evidence="6 7">
    <name type="scientific">Recurvomyces mirabilis</name>
    <dbReference type="NCBI Taxonomy" id="574656"/>
    <lineage>
        <taxon>Eukaryota</taxon>
        <taxon>Fungi</taxon>
        <taxon>Dikarya</taxon>
        <taxon>Ascomycota</taxon>
        <taxon>Pezizomycotina</taxon>
        <taxon>Dothideomycetes</taxon>
        <taxon>Dothideomycetidae</taxon>
        <taxon>Mycosphaerellales</taxon>
        <taxon>Teratosphaeriaceae</taxon>
        <taxon>Recurvomyces</taxon>
    </lineage>
</organism>
<feature type="region of interest" description="Disordered" evidence="3">
    <location>
        <begin position="463"/>
        <end position="493"/>
    </location>
</feature>
<dbReference type="Pfam" id="PF12783">
    <property type="entry name" value="Sec7-like_HUS"/>
    <property type="match status" value="1"/>
</dbReference>
<accession>A0AAE0WI15</accession>
<dbReference type="InterPro" id="IPR032691">
    <property type="entry name" value="Mon2/Sec7/BIG1-like_HUS"/>
</dbReference>
<sequence length="1675" mass="182654">MTATLLSSELTNLISESKRKNTDLRNAAEKSLQELKSLPATSEQQLAAACETVNVKLASSGVTCLQKLVISRGLPKTRLQETLDAFNACANLGLEIQLKILQALPSLIQNYATELRDELLAGALQLCASLQSAKAQTVSGVAAATLQQLVSAVFEKVVDEDRKAGSISTTHEVPGEEGPIALRPAAYDAYRMFRDLVLAAEDRPTKFVQLTSLSPGSSLELISSALNANARLFVFHSELSSVISSNLLPAVTRPLSEKASFGLTIRALRLIDTLLSRYFSRFLDEFEVALGLLTHHLELDPAAPWKRVAAMEVLRNFLSRGNAVIDAYAAYDGSETGKSIVQDLLSSFVRLSAEKPAAIGLGQQSSVPAGSRDNGDPAVEQTTLEAATGMAGVISSVLGVAEANVPGISPAWSIPKTACLDQLDKTEAPALPETYIYAMVLDCVNSISDSLARVVLPLTVQHEKPEDASAETPSDSRDSIKRPVNMPRSQSFRKRAVPVNPLTPENGAVTDRLRAVAGLVEHCWPAFLATSSTFLNATLEEQYYRNLIKGHQRFAQVAGLLRLTTPRDALMTTLSKSAVPPHVLNAAMMESTKPSSTSVPESPRIFSNPRNLLSVESLVSQASSLTMDRERRSSIEPARPMLSTRNLLCLRALLNLAIALGPTLDKAFAVIVDVLRQADMILSSTISQHLLRQGASKKGDDAPSAVRTFSSEVAAVESAASRLLESTADYPNDAFLSVLHAFIRLLGTRPLEAPSSPITESVSPPTTPTLRQRNYSGLPGISTLAEMQARDYQFVIPKLGVLGRMNISRFVVYDPADSGWSLVVDELVQIACGALNPREARRAAASVLCEMMAECIITAFDEDTKHRSVVQRRAFVVMLEMINGIYADDGEPTNTDVEVHSHVLEALTQVLDRSGETLAAGWHTIIAILSTAFERTESRPFVCEQDMGLGIEWHSISSELVSAHVARVAFSATQLICSDFLAALPLAVMPSLLELLYRYTAQEGDLNMALTTVTMTLAVAGHIITDGAAEEMESLASDLEDTDDMLADVENHATERKAAQLLLLMLRLRNVVRDTKNEIRNAAYQTVCSITKNVGTTVTPKAWDMLLRHIFMVIAANDIRLYASEDIDAASPSAACAKSDHNVSAQIMQGVANLVVQHISVIEQSRRLPSLWEIFLTRLEAYLDCEDHRLNTSVYTALAGILGQVREGASVWTTPIYRTIALWLKRPPELSDDEQDKQDNQASFVAYMDTAIELYRLAKETISGPQTRKMIDNIFHCVERSNGPRYAADVNSMSTLQTKAMQLLDNIRVGQDQLLSSLVVTASEISLLHHKGASSNTNHGPTFIAISSHAIDWLASLVQHHATTDLGDINMSALNQAVGALQHMVHSKYAVPAKCKDKYLWQQATTTGLKLVEPILRVARDTRDINSRNALWTETIQLVAGTVNATGLDTMTEQKAIEEDEGSDIESFEKWKGMLVPCVGDSTLAVEIRNSLVRALFDASIIHRIEPSEVPDASRSPLEGLLELRRPRARRVPFSPRERMSYVCFDELIALATRQEDTTEHTNLAQAAAPMLILRLAVPIRAYVIDHPLRGRRPQPLSELEELLFAFGKIKTIRLHPQALAADSVASRKSGPDAHVQLLYPLLVKAVAVASNKWCGAEEVLLPLQSVLEGITPVP</sequence>
<keyword evidence="2" id="KW-0653">Protein transport</keyword>
<proteinExistence type="predicted"/>
<dbReference type="Proteomes" id="UP001274830">
    <property type="component" value="Unassembled WGS sequence"/>
</dbReference>
<name>A0AAE0WI15_9PEZI</name>
<dbReference type="EMBL" id="JAUTXT010000032">
    <property type="protein sequence ID" value="KAK3672482.1"/>
    <property type="molecule type" value="Genomic_DNA"/>
</dbReference>
<protein>
    <submittedName>
        <fullName evidence="6">Endocytosis and vacuole integrity protein</fullName>
    </submittedName>
</protein>
<keyword evidence="7" id="KW-1185">Reference proteome</keyword>
<dbReference type="InterPro" id="IPR016024">
    <property type="entry name" value="ARM-type_fold"/>
</dbReference>
<evidence type="ECO:0000256" key="1">
    <source>
        <dbReference type="ARBA" id="ARBA00022448"/>
    </source>
</evidence>
<evidence type="ECO:0000259" key="5">
    <source>
        <dbReference type="Pfam" id="PF16213"/>
    </source>
</evidence>
<dbReference type="Pfam" id="PF16213">
    <property type="entry name" value="DCB"/>
    <property type="match status" value="1"/>
</dbReference>
<evidence type="ECO:0000259" key="4">
    <source>
        <dbReference type="Pfam" id="PF12783"/>
    </source>
</evidence>
<dbReference type="RefSeq" id="XP_064697641.1">
    <property type="nucleotide sequence ID" value="XM_064834770.1"/>
</dbReference>
<dbReference type="GO" id="GO:0015031">
    <property type="term" value="P:protein transport"/>
    <property type="evidence" value="ECO:0007669"/>
    <property type="project" value="UniProtKB-KW"/>
</dbReference>
<evidence type="ECO:0000256" key="2">
    <source>
        <dbReference type="ARBA" id="ARBA00022927"/>
    </source>
</evidence>
<evidence type="ECO:0000256" key="3">
    <source>
        <dbReference type="SAM" id="MobiDB-lite"/>
    </source>
</evidence>
<comment type="caution">
    <text evidence="6">The sequence shown here is derived from an EMBL/GenBank/DDBJ whole genome shotgun (WGS) entry which is preliminary data.</text>
</comment>
<evidence type="ECO:0000313" key="6">
    <source>
        <dbReference type="EMBL" id="KAK3672482.1"/>
    </source>
</evidence>